<dbReference type="EMBL" id="JAERRF010000022">
    <property type="protein sequence ID" value="MBL1100750.1"/>
    <property type="molecule type" value="Genomic_DNA"/>
</dbReference>
<dbReference type="RefSeq" id="WP_201879569.1">
    <property type="nucleotide sequence ID" value="NZ_JAERRF010000022.1"/>
</dbReference>
<dbReference type="InterPro" id="IPR036396">
    <property type="entry name" value="Cyt_P450_sf"/>
</dbReference>
<dbReference type="PRINTS" id="PR00359">
    <property type="entry name" value="BP450"/>
</dbReference>
<dbReference type="Proteomes" id="UP000634229">
    <property type="component" value="Unassembled WGS sequence"/>
</dbReference>
<comment type="caution">
    <text evidence="3">The sequence shown here is derived from an EMBL/GenBank/DDBJ whole genome shotgun (WGS) entry which is preliminary data.</text>
</comment>
<keyword evidence="4" id="KW-1185">Reference proteome</keyword>
<dbReference type="PANTHER" id="PTHR46696">
    <property type="entry name" value="P450, PUTATIVE (EUROFUNG)-RELATED"/>
    <property type="match status" value="1"/>
</dbReference>
<dbReference type="CDD" id="cd20623">
    <property type="entry name" value="CYP_unk"/>
    <property type="match status" value="1"/>
</dbReference>
<evidence type="ECO:0000256" key="1">
    <source>
        <dbReference type="ARBA" id="ARBA00010617"/>
    </source>
</evidence>
<accession>A0ABS1NLJ6</accession>
<evidence type="ECO:0000256" key="2">
    <source>
        <dbReference type="SAM" id="MobiDB-lite"/>
    </source>
</evidence>
<evidence type="ECO:0000313" key="4">
    <source>
        <dbReference type="Proteomes" id="UP000634229"/>
    </source>
</evidence>
<feature type="compositionally biased region" description="Low complexity" evidence="2">
    <location>
        <begin position="8"/>
        <end position="21"/>
    </location>
</feature>
<reference evidence="3 4" key="1">
    <citation type="submission" date="2021-01" db="EMBL/GenBank/DDBJ databases">
        <title>WGS of actinomycetes isolated from Thailand.</title>
        <authorList>
            <person name="Thawai C."/>
        </authorList>
    </citation>
    <scope>NUCLEOTIDE SEQUENCE [LARGE SCALE GENOMIC DNA]</scope>
    <source>
        <strain evidence="3 4">CA1R205</strain>
    </source>
</reference>
<gene>
    <name evidence="3" type="ORF">JK363_29625</name>
</gene>
<dbReference type="SUPFAM" id="SSF48264">
    <property type="entry name" value="Cytochrome P450"/>
    <property type="match status" value="1"/>
</dbReference>
<sequence length="429" mass="46528">MTAHLERSGSAATTSGTTAPPSGCPAHSGARPLSGPGFQTDPARMYADMRREHGAVAPVLLEGGIPAWLVMGYRELRQLTSDPALFTRDSSGWNAWDDIPDDWPLLPMIGRGDTAMVYTEGEVHRKRSLTINNALEAVDPYELRDQAEKYADLLVDAFCGRGESDLVAEYAVLLPALVIARVFGFPDTMGPRLLRSLNEVVDGSRKALKGQKALRAGMMELLAAKRQVPGPDVASRMIVSTDSSRDEEIIQDLMVMFGAGHQSTADWIGNTLRLMLTDERFALSLSGGRHSVGRAMNEVLWVDTPTQNIAGRWATRDTVLGDQRINAGDLLLLGFAAANADPDVRPDRRASTEGNSAFLSFGHGSHRCPYPAQEIAEVIARTGVEVLLDRLPDLRLAVSPKALVWRPSPWMRGLSALPVEFSPAPGGVR</sequence>
<evidence type="ECO:0000313" key="3">
    <source>
        <dbReference type="EMBL" id="MBL1100750.1"/>
    </source>
</evidence>
<dbReference type="Gene3D" id="1.10.630.10">
    <property type="entry name" value="Cytochrome P450"/>
    <property type="match status" value="1"/>
</dbReference>
<dbReference type="PANTHER" id="PTHR46696:SF1">
    <property type="entry name" value="CYTOCHROME P450 YJIB-RELATED"/>
    <property type="match status" value="1"/>
</dbReference>
<proteinExistence type="inferred from homology"/>
<comment type="similarity">
    <text evidence="1">Belongs to the cytochrome P450 family.</text>
</comment>
<organism evidence="3 4">
    <name type="scientific">Streptomyces coffeae</name>
    <dbReference type="NCBI Taxonomy" id="621382"/>
    <lineage>
        <taxon>Bacteria</taxon>
        <taxon>Bacillati</taxon>
        <taxon>Actinomycetota</taxon>
        <taxon>Actinomycetes</taxon>
        <taxon>Kitasatosporales</taxon>
        <taxon>Streptomycetaceae</taxon>
        <taxon>Streptomyces</taxon>
    </lineage>
</organism>
<dbReference type="InterPro" id="IPR002397">
    <property type="entry name" value="Cyt_P450_B"/>
</dbReference>
<protein>
    <submittedName>
        <fullName evidence="3">Cytochrome P450</fullName>
    </submittedName>
</protein>
<feature type="region of interest" description="Disordered" evidence="2">
    <location>
        <begin position="1"/>
        <end position="42"/>
    </location>
</feature>
<name>A0ABS1NLJ6_9ACTN</name>